<accession>A0A1E2UPY1</accession>
<gene>
    <name evidence="1" type="ORF">A3196_07460</name>
</gene>
<sequence length="118" mass="13670">MVGTEHHEAVVEYRVRAQFVVNQLPAFYEVLTDGTVANQKPDGAEIVSSMKQAKIVAPNTIEWFETCYCPSPLKHERETVYDKYLVNFETLPVKKRDEIEGDSFWSFLQNHSKTQFNK</sequence>
<proteinExistence type="predicted"/>
<keyword evidence="2" id="KW-1185">Reference proteome</keyword>
<reference evidence="1 2" key="1">
    <citation type="submission" date="2016-03" db="EMBL/GenBank/DDBJ databases">
        <title>Chemosynthetic sulphur-oxidizing symbionts of marine invertebrate animals are capable of nitrogen fixation.</title>
        <authorList>
            <person name="Petersen J.M."/>
            <person name="Kemper A."/>
            <person name="Gruber-Vodicka H."/>
            <person name="Cardini U."/>
            <person name="Geest Mvander."/>
            <person name="Kleiner M."/>
            <person name="Bulgheresi S."/>
            <person name="Fussmann M."/>
            <person name="Herbold C."/>
            <person name="Seah B.K.B."/>
            <person name="Antony C.Paul."/>
            <person name="Liu D."/>
            <person name="Belitz A."/>
            <person name="Weber M."/>
        </authorList>
    </citation>
    <scope>NUCLEOTIDE SEQUENCE [LARGE SCALE GENOMIC DNA]</scope>
    <source>
        <strain evidence="1">G_D</strain>
    </source>
</reference>
<protein>
    <submittedName>
        <fullName evidence="1">Uncharacterized protein</fullName>
    </submittedName>
</protein>
<organism evidence="1 2">
    <name type="scientific">Candidatus Thiodiazotropha endoloripes</name>
    <dbReference type="NCBI Taxonomy" id="1818881"/>
    <lineage>
        <taxon>Bacteria</taxon>
        <taxon>Pseudomonadati</taxon>
        <taxon>Pseudomonadota</taxon>
        <taxon>Gammaproteobacteria</taxon>
        <taxon>Chromatiales</taxon>
        <taxon>Sedimenticolaceae</taxon>
        <taxon>Candidatus Thiodiazotropha</taxon>
    </lineage>
</organism>
<dbReference type="EMBL" id="LVJZ01000003">
    <property type="protein sequence ID" value="ODB96605.1"/>
    <property type="molecule type" value="Genomic_DNA"/>
</dbReference>
<dbReference type="Proteomes" id="UP000094849">
    <property type="component" value="Unassembled WGS sequence"/>
</dbReference>
<name>A0A1E2UPY1_9GAMM</name>
<dbReference type="AlphaFoldDB" id="A0A1E2UPY1"/>
<evidence type="ECO:0000313" key="2">
    <source>
        <dbReference type="Proteomes" id="UP000094849"/>
    </source>
</evidence>
<comment type="caution">
    <text evidence="1">The sequence shown here is derived from an EMBL/GenBank/DDBJ whole genome shotgun (WGS) entry which is preliminary data.</text>
</comment>
<dbReference type="STRING" id="1818881.A3196_07460"/>
<evidence type="ECO:0000313" key="1">
    <source>
        <dbReference type="EMBL" id="ODB96605.1"/>
    </source>
</evidence>